<keyword evidence="5" id="KW-1185">Reference proteome</keyword>
<feature type="compositionally biased region" description="Basic and acidic residues" evidence="1">
    <location>
        <begin position="93"/>
        <end position="111"/>
    </location>
</feature>
<evidence type="ECO:0000256" key="1">
    <source>
        <dbReference type="SAM" id="MobiDB-lite"/>
    </source>
</evidence>
<evidence type="ECO:0008006" key="6">
    <source>
        <dbReference type="Google" id="ProtNLM"/>
    </source>
</evidence>
<feature type="domain" description="SAP" evidence="2">
    <location>
        <begin position="97"/>
        <end position="133"/>
    </location>
</feature>
<evidence type="ECO:0000313" key="4">
    <source>
        <dbReference type="EMBL" id="GID80762.1"/>
    </source>
</evidence>
<feature type="region of interest" description="Disordered" evidence="1">
    <location>
        <begin position="1"/>
        <end position="24"/>
    </location>
</feature>
<feature type="compositionally biased region" description="Polar residues" evidence="1">
    <location>
        <begin position="79"/>
        <end position="92"/>
    </location>
</feature>
<feature type="compositionally biased region" description="Low complexity" evidence="1">
    <location>
        <begin position="137"/>
        <end position="155"/>
    </location>
</feature>
<feature type="domain" description="SAP" evidence="2">
    <location>
        <begin position="186"/>
        <end position="222"/>
    </location>
</feature>
<dbReference type="SMART" id="SM00959">
    <property type="entry name" value="Rho_N"/>
    <property type="match status" value="3"/>
</dbReference>
<sequence>MAATKSRNETPNTPEVAESKIARMKAGELRRELKSRGVKGTDGLKKPELVEKLVKAELRSARGAKSGTKPGSKSRAAKNPTSRNDTPNTPEISESKIARMKADELRRELKSRGVKNTDSLKKPELVDKMIKAELKSARASKSAGSKSAGSKSAGSKSGGSKSGGSRANPTSRNDTPNTPGVNESEIARLKVSELRSRLSARGVKGTDGLKKPELVKKLVKTLTSGKTASSGGGKRTGKKASKSLDYSQEITSTADRPERPGRSLVTTDHEVIRQWAKARNAVPATVAGTHHDGHLGVLRFDFPGYDESDRLVEVSWSEWFEAFDKRRLNFIYQQQLSSGKRSNFFQLENPDE</sequence>
<protein>
    <recommendedName>
        <fullName evidence="6">Rho termination factor N-terminal domain-containing protein</fullName>
    </recommendedName>
</protein>
<feature type="domain" description="Rho termination factor-like N-terminal" evidence="3">
    <location>
        <begin position="20"/>
        <end position="62"/>
    </location>
</feature>
<dbReference type="Proteomes" id="UP000609879">
    <property type="component" value="Unassembled WGS sequence"/>
</dbReference>
<feature type="domain" description="Rho termination factor-like N-terminal" evidence="3">
    <location>
        <begin position="185"/>
        <end position="226"/>
    </location>
</feature>
<evidence type="ECO:0000259" key="3">
    <source>
        <dbReference type="SMART" id="SM00959"/>
    </source>
</evidence>
<feature type="domain" description="SAP" evidence="2">
    <location>
        <begin position="21"/>
        <end position="57"/>
    </location>
</feature>
<name>A0ABQ3YL78_9ACTN</name>
<accession>A0ABQ3YL78</accession>
<feature type="compositionally biased region" description="Polar residues" evidence="1">
    <location>
        <begin position="168"/>
        <end position="181"/>
    </location>
</feature>
<reference evidence="4 5" key="1">
    <citation type="submission" date="2021-01" db="EMBL/GenBank/DDBJ databases">
        <title>Whole genome shotgun sequence of Actinoplanes deccanensis NBRC 13994.</title>
        <authorList>
            <person name="Komaki H."/>
            <person name="Tamura T."/>
        </authorList>
    </citation>
    <scope>NUCLEOTIDE SEQUENCE [LARGE SCALE GENOMIC DNA]</scope>
    <source>
        <strain evidence="4 5">NBRC 13994</strain>
    </source>
</reference>
<dbReference type="Gene3D" id="1.10.720.30">
    <property type="entry name" value="SAP domain"/>
    <property type="match status" value="2"/>
</dbReference>
<dbReference type="InterPro" id="IPR011112">
    <property type="entry name" value="Rho-like_N"/>
</dbReference>
<dbReference type="RefSeq" id="WP_239169586.1">
    <property type="nucleotide sequence ID" value="NZ_JBHRZA010000055.1"/>
</dbReference>
<evidence type="ECO:0000259" key="2">
    <source>
        <dbReference type="SMART" id="SM00513"/>
    </source>
</evidence>
<feature type="compositionally biased region" description="Basic and acidic residues" evidence="1">
    <location>
        <begin position="185"/>
        <end position="196"/>
    </location>
</feature>
<comment type="caution">
    <text evidence="4">The sequence shown here is derived from an EMBL/GenBank/DDBJ whole genome shotgun (WGS) entry which is preliminary data.</text>
</comment>
<evidence type="ECO:0000313" key="5">
    <source>
        <dbReference type="Proteomes" id="UP000609879"/>
    </source>
</evidence>
<dbReference type="EMBL" id="BOMI01000203">
    <property type="protein sequence ID" value="GID80762.1"/>
    <property type="molecule type" value="Genomic_DNA"/>
</dbReference>
<dbReference type="SMART" id="SM00513">
    <property type="entry name" value="SAP"/>
    <property type="match status" value="3"/>
</dbReference>
<feature type="region of interest" description="Disordered" evidence="1">
    <location>
        <begin position="223"/>
        <end position="262"/>
    </location>
</feature>
<proteinExistence type="predicted"/>
<gene>
    <name evidence="4" type="ORF">Ade02nite_94030</name>
</gene>
<dbReference type="InterPro" id="IPR036361">
    <property type="entry name" value="SAP_dom_sf"/>
</dbReference>
<feature type="domain" description="Rho termination factor-like N-terminal" evidence="3">
    <location>
        <begin position="96"/>
        <end position="138"/>
    </location>
</feature>
<organism evidence="4 5">
    <name type="scientific">Paractinoplanes deccanensis</name>
    <dbReference type="NCBI Taxonomy" id="113561"/>
    <lineage>
        <taxon>Bacteria</taxon>
        <taxon>Bacillati</taxon>
        <taxon>Actinomycetota</taxon>
        <taxon>Actinomycetes</taxon>
        <taxon>Micromonosporales</taxon>
        <taxon>Micromonosporaceae</taxon>
        <taxon>Paractinoplanes</taxon>
    </lineage>
</organism>
<feature type="compositionally biased region" description="Basic and acidic residues" evidence="1">
    <location>
        <begin position="118"/>
        <end position="136"/>
    </location>
</feature>
<feature type="region of interest" description="Disordered" evidence="1">
    <location>
        <begin position="57"/>
        <end position="207"/>
    </location>
</feature>
<feature type="compositionally biased region" description="Polar residues" evidence="1">
    <location>
        <begin position="244"/>
        <end position="254"/>
    </location>
</feature>
<dbReference type="InterPro" id="IPR003034">
    <property type="entry name" value="SAP_dom"/>
</dbReference>